<keyword evidence="2" id="KW-0812">Transmembrane</keyword>
<feature type="transmembrane region" description="Helical" evidence="2">
    <location>
        <begin position="88"/>
        <end position="113"/>
    </location>
</feature>
<feature type="transmembrane region" description="Helical" evidence="2">
    <location>
        <begin position="174"/>
        <end position="196"/>
    </location>
</feature>
<name>A0A5C3DX24_9BASI</name>
<organism evidence="3 4">
    <name type="scientific">Ustilago trichophora</name>
    <dbReference type="NCBI Taxonomy" id="86804"/>
    <lineage>
        <taxon>Eukaryota</taxon>
        <taxon>Fungi</taxon>
        <taxon>Dikarya</taxon>
        <taxon>Basidiomycota</taxon>
        <taxon>Ustilaginomycotina</taxon>
        <taxon>Ustilaginomycetes</taxon>
        <taxon>Ustilaginales</taxon>
        <taxon>Ustilaginaceae</taxon>
        <taxon>Ustilago</taxon>
    </lineage>
</organism>
<sequence>MLRPFDPDLPLSLLPPATNDKNVDTAQLLTFITRLFNPHIQDGFYVQIWISMGLVITLTIPASFVIGRRILQRRAWFLKIWPVASGTFVIPNSVMAFLACQAVFAVAWSAYAYITVEYYRIQAFQRHYFLWKILVWFPLWLGGWWTAFGVLSAFPDALTLKKEGSRPKLILSPLAFNFACYAGPFLQLASILPPAILAARTHNTAIDDFHAWRHAAEFAQGGPISDAMFATIHSKALELWLDVTKSYWYMTIAFTCWDVWAFICLIVYVPVGAHTLLRIRAQLKIARKKEALVKPVVHVSSARSGAEDAWNLEDPQREAVWDAATSRVFPSMKAEDAHPQVLSTACKTAEQRRAQILESLCRNLNVQYYGISAAIICFFGSSSIYAIAAYDGARNNKIASIIVMGNLSASWSISFYGSLIVLCIFWRSFDPSLSFDVSDEEPLPMAPRSMLSAIKRRTMPMSTVARKAGSDQQHHTSPLEPDRDRPGNPISQGLQVYSEELKEPLPAQTKDSSTTLSPTEEAESARSSTFTSYIRLDGDVLKDTEPPSAAATEEACFATSFGKVPFRIHERVKSDAIRSRPSSATTRPKTDVEDNEELNAVHHHRNLLQEHGSMHNPSVSSFGQWRSDFSLRSFSSANTFAASQRTSPFSRIETSAPSQVIEMSRSESIL</sequence>
<dbReference type="Proteomes" id="UP000324022">
    <property type="component" value="Unassembled WGS sequence"/>
</dbReference>
<evidence type="ECO:0000256" key="1">
    <source>
        <dbReference type="SAM" id="MobiDB-lite"/>
    </source>
</evidence>
<dbReference type="EMBL" id="OOIN01000004">
    <property type="protein sequence ID" value="SPO22732.1"/>
    <property type="molecule type" value="Genomic_DNA"/>
</dbReference>
<keyword evidence="2" id="KW-0472">Membrane</keyword>
<feature type="region of interest" description="Disordered" evidence="1">
    <location>
        <begin position="504"/>
        <end position="530"/>
    </location>
</feature>
<evidence type="ECO:0000313" key="4">
    <source>
        <dbReference type="Proteomes" id="UP000324022"/>
    </source>
</evidence>
<feature type="transmembrane region" description="Helical" evidence="2">
    <location>
        <begin position="44"/>
        <end position="67"/>
    </location>
</feature>
<feature type="compositionally biased region" description="Polar residues" evidence="1">
    <location>
        <begin position="509"/>
        <end position="518"/>
    </location>
</feature>
<keyword evidence="4" id="KW-1185">Reference proteome</keyword>
<evidence type="ECO:0000256" key="2">
    <source>
        <dbReference type="SAM" id="Phobius"/>
    </source>
</evidence>
<evidence type="ECO:0000313" key="3">
    <source>
        <dbReference type="EMBL" id="SPO22732.1"/>
    </source>
</evidence>
<feature type="transmembrane region" description="Helical" evidence="2">
    <location>
        <begin position="368"/>
        <end position="388"/>
    </location>
</feature>
<feature type="region of interest" description="Disordered" evidence="1">
    <location>
        <begin position="574"/>
        <end position="593"/>
    </location>
</feature>
<feature type="region of interest" description="Disordered" evidence="1">
    <location>
        <begin position="463"/>
        <end position="492"/>
    </location>
</feature>
<dbReference type="AlphaFoldDB" id="A0A5C3DX24"/>
<protein>
    <submittedName>
        <fullName evidence="3">Uncharacterized protein</fullName>
    </submittedName>
</protein>
<feature type="transmembrane region" description="Helical" evidence="2">
    <location>
        <begin position="247"/>
        <end position="271"/>
    </location>
</feature>
<reference evidence="3 4" key="1">
    <citation type="submission" date="2018-03" db="EMBL/GenBank/DDBJ databases">
        <authorList>
            <person name="Guldener U."/>
        </authorList>
    </citation>
    <scope>NUCLEOTIDE SEQUENCE [LARGE SCALE GENOMIC DNA]</scope>
    <source>
        <strain evidence="3 4">NBRC100155</strain>
    </source>
</reference>
<keyword evidence="2" id="KW-1133">Transmembrane helix</keyword>
<feature type="transmembrane region" description="Helical" evidence="2">
    <location>
        <begin position="408"/>
        <end position="426"/>
    </location>
</feature>
<feature type="transmembrane region" description="Helical" evidence="2">
    <location>
        <begin position="133"/>
        <end position="154"/>
    </location>
</feature>
<accession>A0A5C3DX24</accession>
<dbReference type="OrthoDB" id="2545510at2759"/>
<proteinExistence type="predicted"/>
<gene>
    <name evidence="3" type="ORF">UTRI_01410</name>
</gene>